<dbReference type="InterPro" id="IPR002347">
    <property type="entry name" value="SDR_fam"/>
</dbReference>
<protein>
    <submittedName>
        <fullName evidence="2">SDR family oxidoreductase</fullName>
    </submittedName>
</protein>
<accession>A0AAW6P407</accession>
<comment type="caution">
    <text evidence="2">The sequence shown here is derived from an EMBL/GenBank/DDBJ whole genome shotgun (WGS) entry which is preliminary data.</text>
</comment>
<evidence type="ECO:0000313" key="3">
    <source>
        <dbReference type="Proteomes" id="UP001220662"/>
    </source>
</evidence>
<dbReference type="Proteomes" id="UP001220662">
    <property type="component" value="Unassembled WGS sequence"/>
</dbReference>
<dbReference type="GO" id="GO:0016616">
    <property type="term" value="F:oxidoreductase activity, acting on the CH-OH group of donors, NAD or NADP as acceptor"/>
    <property type="evidence" value="ECO:0007669"/>
    <property type="project" value="TreeGrafter"/>
</dbReference>
<gene>
    <name evidence="2" type="ORF">P3W55_08720</name>
</gene>
<proteinExistence type="inferred from homology"/>
<dbReference type="PANTHER" id="PTHR42760:SF50">
    <property type="entry name" value="SHORT-CHAIN DEHYDROGENASE-RELATED"/>
    <property type="match status" value="1"/>
</dbReference>
<dbReference type="Gene3D" id="3.40.50.720">
    <property type="entry name" value="NAD(P)-binding Rossmann-like Domain"/>
    <property type="match status" value="1"/>
</dbReference>
<sequence length="246" mass="24947">MKRDEAGNDKVAIVFGGSRGIGAAAARQLAADGFSVALTYVSRPASAKALAAEIEAGGGRALAFQADSKDAVAIRNAVVAAVERFGAIDVAVVNAGVLRLARIDALGVEDLDLMLDVNIRGVILSIQAAVASMRDGGRVITIGSNSASGRTSVEGAVYAMTKAAVARLVQGLALDLAARRITVNNIQPGPTATDMTQSHLDALAELVPLGRVAQPMEIAGLVAYLTSPAAAHMTGASLTLDGGYAL</sequence>
<dbReference type="InterPro" id="IPR020904">
    <property type="entry name" value="Sc_DH/Rdtase_CS"/>
</dbReference>
<dbReference type="SUPFAM" id="SSF51735">
    <property type="entry name" value="NAD(P)-binding Rossmann-fold domains"/>
    <property type="match status" value="1"/>
</dbReference>
<organism evidence="2 3">
    <name type="scientific">Pseudomonas citronellolis</name>
    <dbReference type="NCBI Taxonomy" id="53408"/>
    <lineage>
        <taxon>Bacteria</taxon>
        <taxon>Pseudomonadati</taxon>
        <taxon>Pseudomonadota</taxon>
        <taxon>Gammaproteobacteria</taxon>
        <taxon>Pseudomonadales</taxon>
        <taxon>Pseudomonadaceae</taxon>
        <taxon>Pseudomonas</taxon>
    </lineage>
</organism>
<dbReference type="FunFam" id="3.40.50.720:FF:000084">
    <property type="entry name" value="Short-chain dehydrogenase reductase"/>
    <property type="match status" value="1"/>
</dbReference>
<dbReference type="PRINTS" id="PR00081">
    <property type="entry name" value="GDHRDH"/>
</dbReference>
<dbReference type="PRINTS" id="PR00080">
    <property type="entry name" value="SDRFAMILY"/>
</dbReference>
<dbReference type="RefSeq" id="WP_082656854.1">
    <property type="nucleotide sequence ID" value="NZ_JARJLR010000166.1"/>
</dbReference>
<dbReference type="AlphaFoldDB" id="A0AAW6P407"/>
<reference evidence="2" key="1">
    <citation type="submission" date="2023-03" db="EMBL/GenBank/DDBJ databases">
        <title>Draft assemblies of triclosan tolerant bacteria isolated from returned activated sludge.</title>
        <authorList>
            <person name="Van Hamelsveld S."/>
        </authorList>
    </citation>
    <scope>NUCLEOTIDE SEQUENCE</scope>
    <source>
        <strain evidence="2">GW210015_S63</strain>
    </source>
</reference>
<dbReference type="EMBL" id="JARJLR010000166">
    <property type="protein sequence ID" value="MDF3841794.1"/>
    <property type="molecule type" value="Genomic_DNA"/>
</dbReference>
<evidence type="ECO:0000313" key="2">
    <source>
        <dbReference type="EMBL" id="MDF3841794.1"/>
    </source>
</evidence>
<dbReference type="PROSITE" id="PS00061">
    <property type="entry name" value="ADH_SHORT"/>
    <property type="match status" value="1"/>
</dbReference>
<evidence type="ECO:0000256" key="1">
    <source>
        <dbReference type="ARBA" id="ARBA00006484"/>
    </source>
</evidence>
<comment type="similarity">
    <text evidence="1">Belongs to the short-chain dehydrogenases/reductases (SDR) family.</text>
</comment>
<dbReference type="PANTHER" id="PTHR42760">
    <property type="entry name" value="SHORT-CHAIN DEHYDROGENASES/REDUCTASES FAMILY MEMBER"/>
    <property type="match status" value="1"/>
</dbReference>
<name>A0AAW6P407_9PSED</name>
<dbReference type="Pfam" id="PF13561">
    <property type="entry name" value="adh_short_C2"/>
    <property type="match status" value="1"/>
</dbReference>
<dbReference type="InterPro" id="IPR036291">
    <property type="entry name" value="NAD(P)-bd_dom_sf"/>
</dbReference>